<comment type="caution">
    <text evidence="5">The sequence shown here is derived from an EMBL/GenBank/DDBJ whole genome shotgun (WGS) entry which is preliminary data.</text>
</comment>
<evidence type="ECO:0000313" key="5">
    <source>
        <dbReference type="EMBL" id="MEQ2369905.1"/>
    </source>
</evidence>
<dbReference type="InterPro" id="IPR000843">
    <property type="entry name" value="HTH_LacI"/>
</dbReference>
<dbReference type="PANTHER" id="PTHR30146:SF24">
    <property type="entry name" value="XYLOSE OPERON REGULATORY PROTEIN"/>
    <property type="match status" value="1"/>
</dbReference>
<dbReference type="CDD" id="cd06267">
    <property type="entry name" value="PBP1_LacI_sugar_binding-like"/>
    <property type="match status" value="1"/>
</dbReference>
<dbReference type="SUPFAM" id="SSF53822">
    <property type="entry name" value="Periplasmic binding protein-like I"/>
    <property type="match status" value="1"/>
</dbReference>
<feature type="domain" description="HTH lacI-type" evidence="4">
    <location>
        <begin position="1"/>
        <end position="56"/>
    </location>
</feature>
<evidence type="ECO:0000256" key="3">
    <source>
        <dbReference type="ARBA" id="ARBA00023163"/>
    </source>
</evidence>
<reference evidence="5 6" key="1">
    <citation type="submission" date="2024-03" db="EMBL/GenBank/DDBJ databases">
        <title>Human intestinal bacterial collection.</title>
        <authorList>
            <person name="Pauvert C."/>
            <person name="Hitch T.C.A."/>
            <person name="Clavel T."/>
        </authorList>
    </citation>
    <scope>NUCLEOTIDE SEQUENCE [LARGE SCALE GENOMIC DNA]</scope>
    <source>
        <strain evidence="5 6">CLA-JM-H16</strain>
    </source>
</reference>
<accession>A0ABV1BCE5</accession>
<dbReference type="RefSeq" id="WP_349056003.1">
    <property type="nucleotide sequence ID" value="NZ_JBBMEJ010000002.1"/>
</dbReference>
<dbReference type="PROSITE" id="PS00356">
    <property type="entry name" value="HTH_LACI_1"/>
    <property type="match status" value="1"/>
</dbReference>
<dbReference type="CDD" id="cd01392">
    <property type="entry name" value="HTH_LacI"/>
    <property type="match status" value="1"/>
</dbReference>
<evidence type="ECO:0000313" key="6">
    <source>
        <dbReference type="Proteomes" id="UP001473063"/>
    </source>
</evidence>
<dbReference type="EMBL" id="JBBMEJ010000002">
    <property type="protein sequence ID" value="MEQ2369905.1"/>
    <property type="molecule type" value="Genomic_DNA"/>
</dbReference>
<dbReference type="Proteomes" id="UP001473063">
    <property type="component" value="Unassembled WGS sequence"/>
</dbReference>
<keyword evidence="3" id="KW-0804">Transcription</keyword>
<dbReference type="SUPFAM" id="SSF47413">
    <property type="entry name" value="lambda repressor-like DNA-binding domains"/>
    <property type="match status" value="1"/>
</dbReference>
<dbReference type="PANTHER" id="PTHR30146">
    <property type="entry name" value="LACI-RELATED TRANSCRIPTIONAL REPRESSOR"/>
    <property type="match status" value="1"/>
</dbReference>
<keyword evidence="6" id="KW-1185">Reference proteome</keyword>
<dbReference type="InterPro" id="IPR010982">
    <property type="entry name" value="Lambda_DNA-bd_dom_sf"/>
</dbReference>
<dbReference type="Pfam" id="PF13377">
    <property type="entry name" value="Peripla_BP_3"/>
    <property type="match status" value="1"/>
</dbReference>
<evidence type="ECO:0000256" key="1">
    <source>
        <dbReference type="ARBA" id="ARBA00023015"/>
    </source>
</evidence>
<name>A0ABV1BCE5_9FIRM</name>
<sequence>MTLKDIADLAGVSMMTVSNVINGKTSRVSQKTRDKVNAIIEEYGYVPNLNARSLSNKKSHIIGIIISLDEKDVLLGTNYFENPYVSTMIGAIEKELQKNEYFTMIRSVSKNADIISLLKNWNVDGIIILYPAAGEYMAKLMDSVTCPIATFDCELNHPNLINITSNDEKGMYLSTKYMINHGHSAIAFVADYKISHVLANRFNGYKRALEENHITFNPDYVYEYSPSYEGGIQAGHEIASNSSPVTAAVTTADICAIGIMEGARLGGYRIPVDLSVIGYDNLTLCQYTLPKLTSVSQNIPQKAKLATSLLLEKIRTGSVSSSCQAALDVEIVDRQSVISLY</sequence>
<keyword evidence="1" id="KW-0805">Transcription regulation</keyword>
<dbReference type="Pfam" id="PF00356">
    <property type="entry name" value="LacI"/>
    <property type="match status" value="1"/>
</dbReference>
<evidence type="ECO:0000256" key="2">
    <source>
        <dbReference type="ARBA" id="ARBA00023125"/>
    </source>
</evidence>
<gene>
    <name evidence="5" type="ORF">WMO28_02935</name>
</gene>
<evidence type="ECO:0000259" key="4">
    <source>
        <dbReference type="PROSITE" id="PS50932"/>
    </source>
</evidence>
<protein>
    <submittedName>
        <fullName evidence="5">LacI family DNA-binding transcriptional regulator</fullName>
    </submittedName>
</protein>
<dbReference type="Gene3D" id="3.40.50.2300">
    <property type="match status" value="2"/>
</dbReference>
<dbReference type="Gene3D" id="1.10.260.40">
    <property type="entry name" value="lambda repressor-like DNA-binding domains"/>
    <property type="match status" value="1"/>
</dbReference>
<dbReference type="PRINTS" id="PR00036">
    <property type="entry name" value="HTHLACI"/>
</dbReference>
<organism evidence="5 6">
    <name type="scientific">Blautia aquisgranensis</name>
    <dbReference type="NCBI Taxonomy" id="3133153"/>
    <lineage>
        <taxon>Bacteria</taxon>
        <taxon>Bacillati</taxon>
        <taxon>Bacillota</taxon>
        <taxon>Clostridia</taxon>
        <taxon>Lachnospirales</taxon>
        <taxon>Lachnospiraceae</taxon>
        <taxon>Blautia</taxon>
    </lineage>
</organism>
<dbReference type="SMART" id="SM00354">
    <property type="entry name" value="HTH_LACI"/>
    <property type="match status" value="1"/>
</dbReference>
<dbReference type="PROSITE" id="PS50932">
    <property type="entry name" value="HTH_LACI_2"/>
    <property type="match status" value="1"/>
</dbReference>
<proteinExistence type="predicted"/>
<keyword evidence="2 5" id="KW-0238">DNA-binding</keyword>
<dbReference type="GO" id="GO:0003677">
    <property type="term" value="F:DNA binding"/>
    <property type="evidence" value="ECO:0007669"/>
    <property type="project" value="UniProtKB-KW"/>
</dbReference>
<dbReference type="InterPro" id="IPR028082">
    <property type="entry name" value="Peripla_BP_I"/>
</dbReference>
<dbReference type="InterPro" id="IPR046335">
    <property type="entry name" value="LacI/GalR-like_sensor"/>
</dbReference>